<reference evidence="4 5" key="1">
    <citation type="journal article" date="2015" name="Nature">
        <title>rRNA introns, odd ribosomes, and small enigmatic genomes across a large radiation of phyla.</title>
        <authorList>
            <person name="Brown C.T."/>
            <person name="Hug L.A."/>
            <person name="Thomas B.C."/>
            <person name="Sharon I."/>
            <person name="Castelle C.J."/>
            <person name="Singh A."/>
            <person name="Wilkins M.J."/>
            <person name="Williams K.H."/>
            <person name="Banfield J.F."/>
        </authorList>
    </citation>
    <scope>NUCLEOTIDE SEQUENCE [LARGE SCALE GENOMIC DNA]</scope>
</reference>
<comment type="caution">
    <text evidence="4">The sequence shown here is derived from an EMBL/GenBank/DDBJ whole genome shotgun (WGS) entry which is preliminary data.</text>
</comment>
<feature type="region of interest" description="Disordered" evidence="1">
    <location>
        <begin position="196"/>
        <end position="226"/>
    </location>
</feature>
<evidence type="ECO:0000313" key="5">
    <source>
        <dbReference type="Proteomes" id="UP000033935"/>
    </source>
</evidence>
<feature type="transmembrane region" description="Helical" evidence="2">
    <location>
        <begin position="37"/>
        <end position="58"/>
    </location>
</feature>
<dbReference type="AlphaFoldDB" id="A0A0G0MLW7"/>
<evidence type="ECO:0000259" key="3">
    <source>
        <dbReference type="Pfam" id="PF08486"/>
    </source>
</evidence>
<dbReference type="Gene3D" id="2.60.40.10">
    <property type="entry name" value="Immunoglobulins"/>
    <property type="match status" value="2"/>
</dbReference>
<dbReference type="InterPro" id="IPR013693">
    <property type="entry name" value="SpoIID/LytB_N"/>
</dbReference>
<evidence type="ECO:0000256" key="1">
    <source>
        <dbReference type="SAM" id="MobiDB-lite"/>
    </source>
</evidence>
<evidence type="ECO:0000313" key="4">
    <source>
        <dbReference type="EMBL" id="KKR04098.1"/>
    </source>
</evidence>
<dbReference type="InterPro" id="IPR013783">
    <property type="entry name" value="Ig-like_fold"/>
</dbReference>
<feature type="domain" description="Sporulation stage II protein D amidase enhancer LytB N-terminal" evidence="3">
    <location>
        <begin position="484"/>
        <end position="576"/>
    </location>
</feature>
<keyword evidence="2" id="KW-1133">Transmembrane helix</keyword>
<dbReference type="Pfam" id="PF08486">
    <property type="entry name" value="SpoIID"/>
    <property type="match status" value="1"/>
</dbReference>
<gene>
    <name evidence="4" type="ORF">UT30_C0012G0009</name>
</gene>
<name>A0A0G0MLW7_9BACT</name>
<keyword evidence="2" id="KW-0472">Membrane</keyword>
<keyword evidence="2" id="KW-0812">Transmembrane</keyword>
<evidence type="ECO:0000256" key="2">
    <source>
        <dbReference type="SAM" id="Phobius"/>
    </source>
</evidence>
<accession>A0A0G0MLW7</accession>
<dbReference type="Proteomes" id="UP000033935">
    <property type="component" value="Unassembled WGS sequence"/>
</dbReference>
<proteinExistence type="predicted"/>
<dbReference type="EMBL" id="LBWG01000012">
    <property type="protein sequence ID" value="KKR04098.1"/>
    <property type="molecule type" value="Genomic_DNA"/>
</dbReference>
<organism evidence="4 5">
    <name type="scientific">Candidatus Uhrbacteria bacterium GW2011_GWF2_39_13</name>
    <dbReference type="NCBI Taxonomy" id="1618995"/>
    <lineage>
        <taxon>Bacteria</taxon>
        <taxon>Candidatus Uhriibacteriota</taxon>
    </lineage>
</organism>
<protein>
    <submittedName>
        <fullName evidence="4">SpoIID/LytB domain protein</fullName>
    </submittedName>
</protein>
<sequence length="662" mass="74442">MILVYQSLKNVLKNVILFIEYMRSFLLRGLENFSSRAAKVSLVLFVLSFLFIAGFFLFPTSVEAASKNGFEALQVSLPKQGFTINAGETKEVLITFKNIGQKIWTNSGTAYVSVYTYNPKYRVSDFKADNWIDYTQAALLKESSVPVGSVGSIYLTLHAPKSKGTYKETFQLAAEDAAWIPGGEFTLTINVQDSAVQQGSTGGDPSQQVTQEEQKQITNDGQASPQTDGLSATILLRSAKSLAVKAGEVITYKVGIKNTGTQTWTKREVVTSGVKIASSDTQHSSWVSSTKLVVNDKGTVKPGGVDFLSFTFKAPSTKGSQIVRYQMTVDDALIPDFYIDIPVDVTTGSVKIKDEPITVKEEEVASDRLIEQPIVRIGLLTIDEETDWQTEVSCNTTWQLKDSEGGFLGKINSGQIVRAFYKNQRYYFNRGKGIEQTYKYLRFVPDDKDGVCTIENFDRRKTRGAAYALNKFRDTLELQYIPYKNETWLINELPIEEYLYGLGETSNASHQEFKKTLITVARTYGLYHWERNTKHKGYFHMNAYADDQVYFGYEYEQIHPLIKQAVDQTRGVTVSYQGRTALTPYFSRSDGRTRSWSEVWGGSVAWLIGVDAPCDKERGYTLWGHGVGLGATEALCMANKGSNWEEILHYFYTDVDLTKRWE</sequence>